<feature type="compositionally biased region" description="Low complexity" evidence="1">
    <location>
        <begin position="658"/>
        <end position="669"/>
    </location>
</feature>
<feature type="region of interest" description="Disordered" evidence="1">
    <location>
        <begin position="160"/>
        <end position="208"/>
    </location>
</feature>
<feature type="region of interest" description="Disordered" evidence="1">
    <location>
        <begin position="614"/>
        <end position="693"/>
    </location>
</feature>
<accession>A0A9P0AD06</accession>
<keyword evidence="2" id="KW-0732">Signal</keyword>
<gene>
    <name evidence="3" type="ORF">BEMITA_LOCUS8015</name>
</gene>
<evidence type="ECO:0000313" key="4">
    <source>
        <dbReference type="Proteomes" id="UP001152759"/>
    </source>
</evidence>
<dbReference type="EMBL" id="OU963865">
    <property type="protein sequence ID" value="CAH0389156.1"/>
    <property type="molecule type" value="Genomic_DNA"/>
</dbReference>
<dbReference type="Proteomes" id="UP001152759">
    <property type="component" value="Chromosome 4"/>
</dbReference>
<keyword evidence="4" id="KW-1185">Reference proteome</keyword>
<dbReference type="AlphaFoldDB" id="A0A9P0AD06"/>
<feature type="chain" id="PRO_5040271997" evidence="2">
    <location>
        <begin position="18"/>
        <end position="693"/>
    </location>
</feature>
<feature type="compositionally biased region" description="Basic and acidic residues" evidence="1">
    <location>
        <begin position="630"/>
        <end position="654"/>
    </location>
</feature>
<feature type="compositionally biased region" description="Polar residues" evidence="1">
    <location>
        <begin position="191"/>
        <end position="208"/>
    </location>
</feature>
<evidence type="ECO:0000313" key="3">
    <source>
        <dbReference type="EMBL" id="CAH0389156.1"/>
    </source>
</evidence>
<feature type="signal peptide" evidence="2">
    <location>
        <begin position="1"/>
        <end position="17"/>
    </location>
</feature>
<evidence type="ECO:0000256" key="2">
    <source>
        <dbReference type="SAM" id="SignalP"/>
    </source>
</evidence>
<name>A0A9P0AD06_BEMTA</name>
<protein>
    <submittedName>
        <fullName evidence="3">Uncharacterized protein</fullName>
    </submittedName>
</protein>
<proteinExistence type="predicted"/>
<reference evidence="3" key="1">
    <citation type="submission" date="2021-12" db="EMBL/GenBank/DDBJ databases">
        <authorList>
            <person name="King R."/>
        </authorList>
    </citation>
    <scope>NUCLEOTIDE SEQUENCE</scope>
</reference>
<evidence type="ECO:0000256" key="1">
    <source>
        <dbReference type="SAM" id="MobiDB-lite"/>
    </source>
</evidence>
<feature type="compositionally biased region" description="Basic and acidic residues" evidence="1">
    <location>
        <begin position="160"/>
        <end position="190"/>
    </location>
</feature>
<sequence length="693" mass="78056">MFVFPIYLIFMMTYIRAQKPDQRNLFNNGGWIPRTDLASNINSKNLKQTSNNTDKAFVPLDKHEINENIDSFTDFGKDQKDDKVVIQSRSLYSRVNIDGGGVSSSKDTLMRRNSFETQSTNIPLIETFREKFQEQEIIARKTDTNESEKSKIKFLIGAKKGHDSSTEKHQMAEKDATVVRYNDEKTEKTKQSLSSAQKSRDAGSNNSTKASALNRISHQLNLTTNSTNIVAKNSTEKMTKIYIKPQQPVLSGEKFSPPSLKTNKPLKNDTSMVSRFRKQVLNWQSRGPPRFSSVGASHRIPPTHGYSTLALQAPEPFSQKRTDFFSQSPLKLAQPYPAHSFKPGTPEYLPDRDFGLFDRQDQAGQFYPQGYLAQPLPNNSSYYNTPVVNYYYPSVSYQPTRAPQVELTTQAYPPLGVPSQTYQVPGYQYGPPDQSYGPPELPELQPIQEAKPYRPQGYFRIILNDDRCVMSRQVGAEALIDVSLLFRSQKSQLKNCALMFSSTLNIALSSTVQSDDNITTVDLVRQLNLRLFTVLPAGHISEIKSPWYMDDTSPGLTFADTGTIIITFQPSTPLNFRLLIFSYRDTIPRVPGIVTSVLVANATAPFSETTLVEIPESTTQKQDGLLPTTEKQDELFPTTEKQDELLPTPEKQDELLPTTEKQNTTSSTTEKPDAMVSSTPEQEFLEMLQSRKS</sequence>
<dbReference type="KEGG" id="btab:109038102"/>
<organism evidence="3 4">
    <name type="scientific">Bemisia tabaci</name>
    <name type="common">Sweetpotato whitefly</name>
    <name type="synonym">Aleurodes tabaci</name>
    <dbReference type="NCBI Taxonomy" id="7038"/>
    <lineage>
        <taxon>Eukaryota</taxon>
        <taxon>Metazoa</taxon>
        <taxon>Ecdysozoa</taxon>
        <taxon>Arthropoda</taxon>
        <taxon>Hexapoda</taxon>
        <taxon>Insecta</taxon>
        <taxon>Pterygota</taxon>
        <taxon>Neoptera</taxon>
        <taxon>Paraneoptera</taxon>
        <taxon>Hemiptera</taxon>
        <taxon>Sternorrhyncha</taxon>
        <taxon>Aleyrodoidea</taxon>
        <taxon>Aleyrodidae</taxon>
        <taxon>Aleyrodinae</taxon>
        <taxon>Bemisia</taxon>
    </lineage>
</organism>